<reference evidence="2" key="1">
    <citation type="submission" date="2021-01" db="EMBL/GenBank/DDBJ databases">
        <authorList>
            <consortium name="Genoscope - CEA"/>
            <person name="William W."/>
        </authorList>
    </citation>
    <scope>NUCLEOTIDE SEQUENCE</scope>
</reference>
<organism evidence="2 4">
    <name type="scientific">Paramecium sonneborni</name>
    <dbReference type="NCBI Taxonomy" id="65129"/>
    <lineage>
        <taxon>Eukaryota</taxon>
        <taxon>Sar</taxon>
        <taxon>Alveolata</taxon>
        <taxon>Ciliophora</taxon>
        <taxon>Intramacronucleata</taxon>
        <taxon>Oligohymenophorea</taxon>
        <taxon>Peniculida</taxon>
        <taxon>Parameciidae</taxon>
        <taxon>Paramecium</taxon>
    </lineage>
</organism>
<keyword evidence="1" id="KW-0732">Signal</keyword>
<protein>
    <submittedName>
        <fullName evidence="2">Uncharacterized protein</fullName>
    </submittedName>
</protein>
<dbReference type="Proteomes" id="UP000692954">
    <property type="component" value="Unassembled WGS sequence"/>
</dbReference>
<sequence length="184" mass="21047">MKQFLFILLLKFSDFSTISDANAISTQINFCGLDIKSNIRGNYQDVAKQDNGAFLQSARSNLFIASNLENCPLRNLLYFKTSSIGHIAVNLHGKIIIQFLQTYEINRIRFWMYDLDARITDIQIFTTGSDRVTETIIFDGLVKPGVATVKFNDQLVSKIRFYNKAGNSLYEHMSIIKIEAYYGF</sequence>
<name>A0A8S1RDE1_9CILI</name>
<comment type="caution">
    <text evidence="2">The sequence shown here is derived from an EMBL/GenBank/DDBJ whole genome shotgun (WGS) entry which is preliminary data.</text>
</comment>
<keyword evidence="4" id="KW-1185">Reference proteome</keyword>
<dbReference type="EMBL" id="CAJJDN010000153">
    <property type="protein sequence ID" value="CAD8124665.1"/>
    <property type="molecule type" value="Genomic_DNA"/>
</dbReference>
<proteinExistence type="predicted"/>
<dbReference type="AlphaFoldDB" id="A0A8S1RDE1"/>
<dbReference type="OrthoDB" id="303649at2759"/>
<feature type="signal peptide" evidence="1">
    <location>
        <begin position="1"/>
        <end position="23"/>
    </location>
</feature>
<evidence type="ECO:0000313" key="4">
    <source>
        <dbReference type="Proteomes" id="UP000692954"/>
    </source>
</evidence>
<gene>
    <name evidence="2" type="ORF">PSON_ATCC_30995.1.T1530001</name>
    <name evidence="3" type="ORF">PSON_ATCC_30995.1.T1530002</name>
</gene>
<dbReference type="EMBL" id="CAJJDN010000153">
    <property type="protein sequence ID" value="CAD8124666.1"/>
    <property type="molecule type" value="Genomic_DNA"/>
</dbReference>
<evidence type="ECO:0000256" key="1">
    <source>
        <dbReference type="SAM" id="SignalP"/>
    </source>
</evidence>
<accession>A0A8S1RDE1</accession>
<evidence type="ECO:0000313" key="3">
    <source>
        <dbReference type="EMBL" id="CAD8124666.1"/>
    </source>
</evidence>
<feature type="chain" id="PRO_5036434450" evidence="1">
    <location>
        <begin position="24"/>
        <end position="184"/>
    </location>
</feature>
<evidence type="ECO:0000313" key="2">
    <source>
        <dbReference type="EMBL" id="CAD8124665.1"/>
    </source>
</evidence>